<name>A0A437CL40_ORYJA</name>
<evidence type="ECO:0000313" key="2">
    <source>
        <dbReference type="Proteomes" id="UP000283210"/>
    </source>
</evidence>
<proteinExistence type="predicted"/>
<reference evidence="1 2" key="1">
    <citation type="submission" date="2018-11" db="EMBL/GenBank/DDBJ databases">
        <authorList>
            <person name="Lopez-Roques C."/>
            <person name="Donnadieu C."/>
            <person name="Bouchez O."/>
            <person name="Klopp C."/>
            <person name="Cabau C."/>
            <person name="Zahm M."/>
        </authorList>
    </citation>
    <scope>NUCLEOTIDE SEQUENCE [LARGE SCALE GENOMIC DNA]</scope>
    <source>
        <strain evidence="1">RS831</strain>
        <tissue evidence="1">Whole body</tissue>
    </source>
</reference>
<evidence type="ECO:0000313" key="1">
    <source>
        <dbReference type="EMBL" id="RVE63471.1"/>
    </source>
</evidence>
<dbReference type="AlphaFoldDB" id="A0A437CL40"/>
<dbReference type="EMBL" id="CM012450">
    <property type="protein sequence ID" value="RVE63471.1"/>
    <property type="molecule type" value="Genomic_DNA"/>
</dbReference>
<gene>
    <name evidence="1" type="ORF">OJAV_G00136590</name>
</gene>
<dbReference type="PANTHER" id="PTHR31025:SF25">
    <property type="entry name" value="ZINC FINGER (C2H2)-60"/>
    <property type="match status" value="1"/>
</dbReference>
<reference evidence="1 2" key="2">
    <citation type="submission" date="2019-01" db="EMBL/GenBank/DDBJ databases">
        <title>A chromosome length genome reference of the Java medaka (oryzias javanicus).</title>
        <authorList>
            <person name="Herpin A."/>
            <person name="Takehana Y."/>
            <person name="Naruse K."/>
            <person name="Ansai S."/>
            <person name="Kawaguchi M."/>
        </authorList>
    </citation>
    <scope>NUCLEOTIDE SEQUENCE [LARGE SCALE GENOMIC DNA]</scope>
    <source>
        <strain evidence="1">RS831</strain>
        <tissue evidence="1">Whole body</tissue>
    </source>
</reference>
<protein>
    <submittedName>
        <fullName evidence="1">Uncharacterized protein</fullName>
    </submittedName>
</protein>
<organism evidence="1 2">
    <name type="scientific">Oryzias javanicus</name>
    <name type="common">Javanese ricefish</name>
    <name type="synonym">Aplocheilus javanicus</name>
    <dbReference type="NCBI Taxonomy" id="123683"/>
    <lineage>
        <taxon>Eukaryota</taxon>
        <taxon>Metazoa</taxon>
        <taxon>Chordata</taxon>
        <taxon>Craniata</taxon>
        <taxon>Vertebrata</taxon>
        <taxon>Euteleostomi</taxon>
        <taxon>Actinopterygii</taxon>
        <taxon>Neopterygii</taxon>
        <taxon>Teleostei</taxon>
        <taxon>Neoteleostei</taxon>
        <taxon>Acanthomorphata</taxon>
        <taxon>Ovalentaria</taxon>
        <taxon>Atherinomorphae</taxon>
        <taxon>Beloniformes</taxon>
        <taxon>Adrianichthyidae</taxon>
        <taxon>Oryziinae</taxon>
        <taxon>Oryzias</taxon>
    </lineage>
</organism>
<accession>A0A437CL40</accession>
<dbReference type="PANTHER" id="PTHR31025">
    <property type="entry name" value="SI:CH211-196P9.1-RELATED"/>
    <property type="match status" value="1"/>
</dbReference>
<dbReference type="Proteomes" id="UP000283210">
    <property type="component" value="Chromosome 14"/>
</dbReference>
<dbReference type="OrthoDB" id="8999651at2759"/>
<keyword evidence="2" id="KW-1185">Reference proteome</keyword>
<sequence>MANYRTKLRGFGIPEVMCNSLKNKSPANRKSAKAEVNYLPPYPPGEDEESLEQERILLLTEVMKRDNAMVIKDMMARTFPHRRNDVIIKSLGIEDLKSRWPALFEPCHLKEEFQRITMMPLLSTFMENLDKYTPRLMALFDTKGGTTGLSLQTILCKAPSNPSIGVTRDVAIRGLVVYLGESLHHLLKEYDVCFWW</sequence>